<evidence type="ECO:0000313" key="2">
    <source>
        <dbReference type="Proteomes" id="UP000492820"/>
    </source>
</evidence>
<protein>
    <submittedName>
        <fullName evidence="1 3">Expressed conserved protein</fullName>
    </submittedName>
</protein>
<reference evidence="1 2" key="1">
    <citation type="journal article" date="2013" name="Nature">
        <title>The genomes of four tapeworm species reveal adaptations to parasitism.</title>
        <authorList>
            <person name="Tsai I.J."/>
            <person name="Zarowiecki M."/>
            <person name="Holroyd N."/>
            <person name="Garciarrubio A."/>
            <person name="Sanchez-Flores A."/>
            <person name="Brooks K.L."/>
            <person name="Tracey A."/>
            <person name="Bobes R.J."/>
            <person name="Fragoso G."/>
            <person name="Sciutto E."/>
            <person name="Aslett M."/>
            <person name="Beasley H."/>
            <person name="Bennett H.M."/>
            <person name="Cai J."/>
            <person name="Camicia F."/>
            <person name="Clark R."/>
            <person name="Cucher M."/>
            <person name="De Silva N."/>
            <person name="Day T.A."/>
            <person name="Deplazes P."/>
            <person name="Estrada K."/>
            <person name="Fernandez C."/>
            <person name="Holland P.W."/>
            <person name="Hou J."/>
            <person name="Hu S."/>
            <person name="Huckvale T."/>
            <person name="Hung S.S."/>
            <person name="Kamenetzky L."/>
            <person name="Keane J.A."/>
            <person name="Kiss F."/>
            <person name="Koziol U."/>
            <person name="Lambert O."/>
            <person name="Liu K."/>
            <person name="Luo X."/>
            <person name="Luo Y."/>
            <person name="Macchiaroli N."/>
            <person name="Nichol S."/>
            <person name="Paps J."/>
            <person name="Parkinson J."/>
            <person name="Pouchkina-Stantcheva N."/>
            <person name="Riddiford N."/>
            <person name="Rosenzvit M."/>
            <person name="Salinas G."/>
            <person name="Wasmuth J.D."/>
            <person name="Zamanian M."/>
            <person name="Zheng Y."/>
            <person name="Cai X."/>
            <person name="Soberon X."/>
            <person name="Olson P.D."/>
            <person name="Laclette J.P."/>
            <person name="Brehm K."/>
            <person name="Berriman M."/>
            <person name="Garciarrubio A."/>
            <person name="Bobes R.J."/>
            <person name="Fragoso G."/>
            <person name="Sanchez-Flores A."/>
            <person name="Estrada K."/>
            <person name="Cevallos M.A."/>
            <person name="Morett E."/>
            <person name="Gonzalez V."/>
            <person name="Portillo T."/>
            <person name="Ochoa-Leyva A."/>
            <person name="Jose M.V."/>
            <person name="Sciutto E."/>
            <person name="Landa A."/>
            <person name="Jimenez L."/>
            <person name="Valdes V."/>
            <person name="Carrero J.C."/>
            <person name="Larralde C."/>
            <person name="Morales-Montor J."/>
            <person name="Limon-Lason J."/>
            <person name="Soberon X."/>
            <person name="Laclette J.P."/>
        </authorList>
    </citation>
    <scope>NUCLEOTIDE SEQUENCE [LARGE SCALE GENOMIC DNA]</scope>
</reference>
<dbReference type="AlphaFoldDB" id="A0A068WK72"/>
<reference evidence="1" key="2">
    <citation type="submission" date="2014-06" db="EMBL/GenBank/DDBJ databases">
        <authorList>
            <person name="Aslett M."/>
        </authorList>
    </citation>
    <scope>NUCLEOTIDE SEQUENCE</scope>
</reference>
<name>A0A068WK72_ECHGR</name>
<proteinExistence type="predicted"/>
<dbReference type="EMBL" id="LK028578">
    <property type="protein sequence ID" value="CDS18821.1"/>
    <property type="molecule type" value="Genomic_DNA"/>
</dbReference>
<dbReference type="WBParaSite" id="EgrG_000666400">
    <property type="protein sequence ID" value="EgrG_000666400"/>
    <property type="gene ID" value="EgrG_000666400"/>
</dbReference>
<gene>
    <name evidence="1" type="ORF">EgrG_000666400</name>
</gene>
<dbReference type="Proteomes" id="UP000492820">
    <property type="component" value="Unassembled WGS sequence"/>
</dbReference>
<evidence type="ECO:0000313" key="3">
    <source>
        <dbReference type="WBParaSite" id="EgrG_000666400"/>
    </source>
</evidence>
<sequence>MATRPGRFFDYYTNSNVNENGKTSVQTNQSYLTSSEDHRIVPCTGDSHSDYRHEVSITDSWTQRADIVNDVRPFNTAHQIEEICTHQTTKKCDLYDHLRSSPDDHNNRCFPKFLQPNEAKSSQGEPSNTQALSYGLDQSPCYVRYMLYVLEHNPSDPHNTEANQMTRPEDTQALSLLETTGDVRAVDFEQLNREICFQKG</sequence>
<evidence type="ECO:0000313" key="1">
    <source>
        <dbReference type="EMBL" id="CDS18821.1"/>
    </source>
</evidence>
<organism evidence="1">
    <name type="scientific">Echinococcus granulosus</name>
    <name type="common">Hydatid tapeworm</name>
    <dbReference type="NCBI Taxonomy" id="6210"/>
    <lineage>
        <taxon>Eukaryota</taxon>
        <taxon>Metazoa</taxon>
        <taxon>Spiralia</taxon>
        <taxon>Lophotrochozoa</taxon>
        <taxon>Platyhelminthes</taxon>
        <taxon>Cestoda</taxon>
        <taxon>Eucestoda</taxon>
        <taxon>Cyclophyllidea</taxon>
        <taxon>Taeniidae</taxon>
        <taxon>Echinococcus</taxon>
        <taxon>Echinococcus granulosus group</taxon>
    </lineage>
</organism>
<accession>A0A068WK72</accession>
<reference evidence="3" key="3">
    <citation type="submission" date="2020-10" db="UniProtKB">
        <authorList>
            <consortium name="WormBaseParasite"/>
        </authorList>
    </citation>
    <scope>IDENTIFICATION</scope>
</reference>